<feature type="region of interest" description="Disordered" evidence="1">
    <location>
        <begin position="158"/>
        <end position="183"/>
    </location>
</feature>
<evidence type="ECO:0000313" key="5">
    <source>
        <dbReference type="Proteomes" id="UP000321947"/>
    </source>
</evidence>
<dbReference type="EMBL" id="SSTD01006123">
    <property type="protein sequence ID" value="TYK20749.1"/>
    <property type="molecule type" value="Genomic_DNA"/>
</dbReference>
<keyword evidence="3" id="KW-0695">RNA-directed DNA polymerase</keyword>
<keyword evidence="3" id="KW-0808">Transferase</keyword>
<protein>
    <submittedName>
        <fullName evidence="3">Reverse transcriptase</fullName>
    </submittedName>
</protein>
<sequence length="324" mass="36771">MDLCRETVWVTSNDGILYAKLEEADRTYDFLGGLNPKFDIVCGHILGQRPLPSLMEVCYEVRLEEDRTNAMSILTTPAIDSTAFNGRSSTHDRGKKHSSNKKQNSRCAYVSEITGTSQSTGPTASQNRPRTLRVIAQSVLTTNQVPWKTYYKRNLKEEIESSASQSTPDQDSEPPQDQGMENPIETCVDNKMSENDRYDVIPENVEEKDIGDKTEVRAKTSNNEAEQGHSRKLDECDPSLDIPIALRKGTKSCTKYSMCNYVFYDNLSLQFRAFTASLDSTVVPKNIHIVSECPQWKNAIMEEMEALKKNKTWRFSLYPRNIKL</sequence>
<proteinExistence type="predicted"/>
<evidence type="ECO:0000313" key="4">
    <source>
        <dbReference type="Proteomes" id="UP000321393"/>
    </source>
</evidence>
<evidence type="ECO:0000313" key="2">
    <source>
        <dbReference type="EMBL" id="KAA0048797.1"/>
    </source>
</evidence>
<dbReference type="Proteomes" id="UP000321393">
    <property type="component" value="Unassembled WGS sequence"/>
</dbReference>
<dbReference type="GO" id="GO:0003964">
    <property type="term" value="F:RNA-directed DNA polymerase activity"/>
    <property type="evidence" value="ECO:0007669"/>
    <property type="project" value="UniProtKB-KW"/>
</dbReference>
<gene>
    <name evidence="3" type="ORF">E5676_scaffold291G00060</name>
    <name evidence="2" type="ORF">E6C27_scaffold171G00070</name>
</gene>
<comment type="caution">
    <text evidence="3">The sequence shown here is derived from an EMBL/GenBank/DDBJ whole genome shotgun (WGS) entry which is preliminary data.</text>
</comment>
<feature type="compositionally biased region" description="Basic residues" evidence="1">
    <location>
        <begin position="93"/>
        <end position="104"/>
    </location>
</feature>
<feature type="compositionally biased region" description="Polar residues" evidence="1">
    <location>
        <begin position="161"/>
        <end position="175"/>
    </location>
</feature>
<feature type="region of interest" description="Disordered" evidence="1">
    <location>
        <begin position="205"/>
        <end position="232"/>
    </location>
</feature>
<keyword evidence="3" id="KW-0548">Nucleotidyltransferase</keyword>
<evidence type="ECO:0000313" key="3">
    <source>
        <dbReference type="EMBL" id="TYK20749.1"/>
    </source>
</evidence>
<name>A0A5D3DBU1_CUCMM</name>
<reference evidence="4 5" key="1">
    <citation type="submission" date="2019-08" db="EMBL/GenBank/DDBJ databases">
        <title>Draft genome sequences of two oriental melons (Cucumis melo L. var makuwa).</title>
        <authorList>
            <person name="Kwon S.-Y."/>
        </authorList>
    </citation>
    <scope>NUCLEOTIDE SEQUENCE [LARGE SCALE GENOMIC DNA]</scope>
    <source>
        <strain evidence="5">cv. Chang Bougi</strain>
        <strain evidence="4">cv. SW 3</strain>
        <tissue evidence="3">Leaf</tissue>
    </source>
</reference>
<dbReference type="AlphaFoldDB" id="A0A5D3DBU1"/>
<feature type="region of interest" description="Disordered" evidence="1">
    <location>
        <begin position="81"/>
        <end position="106"/>
    </location>
</feature>
<organism evidence="3 5">
    <name type="scientific">Cucumis melo var. makuwa</name>
    <name type="common">Oriental melon</name>
    <dbReference type="NCBI Taxonomy" id="1194695"/>
    <lineage>
        <taxon>Eukaryota</taxon>
        <taxon>Viridiplantae</taxon>
        <taxon>Streptophyta</taxon>
        <taxon>Embryophyta</taxon>
        <taxon>Tracheophyta</taxon>
        <taxon>Spermatophyta</taxon>
        <taxon>Magnoliopsida</taxon>
        <taxon>eudicotyledons</taxon>
        <taxon>Gunneridae</taxon>
        <taxon>Pentapetalae</taxon>
        <taxon>rosids</taxon>
        <taxon>fabids</taxon>
        <taxon>Cucurbitales</taxon>
        <taxon>Cucurbitaceae</taxon>
        <taxon>Benincaseae</taxon>
        <taxon>Cucumis</taxon>
    </lineage>
</organism>
<evidence type="ECO:0000256" key="1">
    <source>
        <dbReference type="SAM" id="MobiDB-lite"/>
    </source>
</evidence>
<dbReference type="Proteomes" id="UP000321947">
    <property type="component" value="Unassembled WGS sequence"/>
</dbReference>
<feature type="compositionally biased region" description="Basic and acidic residues" evidence="1">
    <location>
        <begin position="205"/>
        <end position="218"/>
    </location>
</feature>
<accession>A0A5D3DBU1</accession>
<dbReference type="EMBL" id="SSTE01012362">
    <property type="protein sequence ID" value="KAA0048797.1"/>
    <property type="molecule type" value="Genomic_DNA"/>
</dbReference>